<dbReference type="InterPro" id="IPR036390">
    <property type="entry name" value="WH_DNA-bd_sf"/>
</dbReference>
<keyword evidence="6" id="KW-0539">Nucleus</keyword>
<dbReference type="AlphaFoldDB" id="A0A0X3PWJ8"/>
<accession>A0A0X3PWJ8</accession>
<dbReference type="SUPFAM" id="SSF46785">
    <property type="entry name" value="Winged helix' DNA-binding domain"/>
    <property type="match status" value="1"/>
</dbReference>
<evidence type="ECO:0000256" key="1">
    <source>
        <dbReference type="ARBA" id="ARBA00004123"/>
    </source>
</evidence>
<gene>
    <name evidence="9" type="ORF">TR148726</name>
</gene>
<dbReference type="PANTHER" id="PTHR14145:SF2">
    <property type="entry name" value="COP9 SIGNALOSOME COMPLEX SUBUNIT 1"/>
    <property type="match status" value="1"/>
</dbReference>
<dbReference type="Pfam" id="PF10602">
    <property type="entry name" value="RPN7"/>
    <property type="match status" value="1"/>
</dbReference>
<evidence type="ECO:0000259" key="8">
    <source>
        <dbReference type="PROSITE" id="PS50250"/>
    </source>
</evidence>
<evidence type="ECO:0000256" key="4">
    <source>
        <dbReference type="ARBA" id="ARBA00022490"/>
    </source>
</evidence>
<keyword evidence="4" id="KW-0963">Cytoplasm</keyword>
<evidence type="ECO:0000256" key="2">
    <source>
        <dbReference type="ARBA" id="ARBA00004496"/>
    </source>
</evidence>
<dbReference type="PROSITE" id="PS50250">
    <property type="entry name" value="PCI"/>
    <property type="match status" value="1"/>
</dbReference>
<keyword evidence="5" id="KW-0736">Signalosome</keyword>
<evidence type="ECO:0000256" key="7">
    <source>
        <dbReference type="SAM" id="MobiDB-lite"/>
    </source>
</evidence>
<dbReference type="Gene3D" id="1.25.40.570">
    <property type="match status" value="1"/>
</dbReference>
<feature type="compositionally biased region" description="Polar residues" evidence="7">
    <location>
        <begin position="239"/>
        <end position="263"/>
    </location>
</feature>
<evidence type="ECO:0000256" key="3">
    <source>
        <dbReference type="ARBA" id="ARBA00008793"/>
    </source>
</evidence>
<dbReference type="Pfam" id="PF01399">
    <property type="entry name" value="PCI"/>
    <property type="match status" value="1"/>
</dbReference>
<evidence type="ECO:0000313" key="9">
    <source>
        <dbReference type="EMBL" id="JAP56231.1"/>
    </source>
</evidence>
<feature type="region of interest" description="Disordered" evidence="7">
    <location>
        <begin position="93"/>
        <end position="112"/>
    </location>
</feature>
<dbReference type="EMBL" id="GEEE01006994">
    <property type="protein sequence ID" value="JAP56231.1"/>
    <property type="molecule type" value="Transcribed_RNA"/>
</dbReference>
<dbReference type="SMART" id="SM00088">
    <property type="entry name" value="PINT"/>
    <property type="match status" value="1"/>
</dbReference>
<dbReference type="InterPro" id="IPR045135">
    <property type="entry name" value="Rpn7_N"/>
</dbReference>
<protein>
    <recommendedName>
        <fullName evidence="8">PCI domain-containing protein</fullName>
    </recommendedName>
</protein>
<comment type="similarity">
    <text evidence="3">Belongs to the CSN1 family.</text>
</comment>
<name>A0A0X3PWJ8_SCHSO</name>
<dbReference type="InterPro" id="IPR019585">
    <property type="entry name" value="Rpn7/CSN1"/>
</dbReference>
<dbReference type="PANTHER" id="PTHR14145">
    <property type="entry name" value="26S PROTESOME SUBUNIT 6"/>
    <property type="match status" value="1"/>
</dbReference>
<organism evidence="9">
    <name type="scientific">Schistocephalus solidus</name>
    <name type="common">Tapeworm</name>
    <dbReference type="NCBI Taxonomy" id="70667"/>
    <lineage>
        <taxon>Eukaryota</taxon>
        <taxon>Metazoa</taxon>
        <taxon>Spiralia</taxon>
        <taxon>Lophotrochozoa</taxon>
        <taxon>Platyhelminthes</taxon>
        <taxon>Cestoda</taxon>
        <taxon>Eucestoda</taxon>
        <taxon>Diphyllobothriidea</taxon>
        <taxon>Diphyllobothriidae</taxon>
        <taxon>Schistocephalus</taxon>
    </lineage>
</organism>
<sequence length="528" mass="58380">MMGEIAVNTGPFVSEYQRSNQIMQNPVAIDLSAYAANYSGYIKYQRLFFIAENCPALKYEALKLAHDYIKKFTLDTEAYNRIFETLASQNITDDTTETNGSSNDVPANPTGAVQSVSKGSLNGAGFVYDPAWIQKTCSDATHQRELLETELKNAKANFIKEYIRKGSVKLGHLYLNMGQLDNAMKYYMCSKDYCTARKQDINMCLNVIKIAVYRGMWSHVSAFVTRAENLSDEPDPSARKSSTSEAEIRTSNQGSITTGSPSSAGALNAPATASAKSQLAIAAGLVKLASSNYRDAALCFLQAHYDENALENDFITPSDLAFYVTLCSLATFDRAELKSQVLSSPSFRLILESEVQCCEILNAFHQANYAACLGALAKVQDLFRLDIFLSGHVSHLCHAIRLKAMCQYFTPYLTADLNMMARAFATTVAELENELAKLIQDGSIKARIDSHRQLLCALNVDQRCSTFANAIRIADECHLRCQAAILRSNLIRHGLAAKQPIPYEMRAMIQPPARWRGGLSRAEQSETV</sequence>
<reference evidence="9" key="1">
    <citation type="submission" date="2016-01" db="EMBL/GenBank/DDBJ databases">
        <title>Reference transcriptome for the parasite Schistocephalus solidus: insights into the molecular evolution of parasitism.</title>
        <authorList>
            <person name="Hebert F.O."/>
            <person name="Grambauer S."/>
            <person name="Barber I."/>
            <person name="Landry C.R."/>
            <person name="Aubin-Horth N."/>
        </authorList>
    </citation>
    <scope>NUCLEOTIDE SEQUENCE</scope>
</reference>
<feature type="domain" description="PCI" evidence="8">
    <location>
        <begin position="292"/>
        <end position="462"/>
    </location>
</feature>
<dbReference type="GO" id="GO:0005737">
    <property type="term" value="C:cytoplasm"/>
    <property type="evidence" value="ECO:0007669"/>
    <property type="project" value="UniProtKB-SubCell"/>
</dbReference>
<proteinExistence type="inferred from homology"/>
<dbReference type="InterPro" id="IPR000717">
    <property type="entry name" value="PCI_dom"/>
</dbReference>
<evidence type="ECO:0000256" key="5">
    <source>
        <dbReference type="ARBA" id="ARBA00022790"/>
    </source>
</evidence>
<evidence type="ECO:0000256" key="6">
    <source>
        <dbReference type="ARBA" id="ARBA00023242"/>
    </source>
</evidence>
<feature type="region of interest" description="Disordered" evidence="7">
    <location>
        <begin position="230"/>
        <end position="263"/>
    </location>
</feature>
<comment type="subcellular location">
    <subcellularLocation>
        <location evidence="2">Cytoplasm</location>
    </subcellularLocation>
    <subcellularLocation>
        <location evidence="1">Nucleus</location>
    </subcellularLocation>
</comment>
<dbReference type="GO" id="GO:0008180">
    <property type="term" value="C:COP9 signalosome"/>
    <property type="evidence" value="ECO:0007669"/>
    <property type="project" value="UniProtKB-KW"/>
</dbReference>